<keyword evidence="1" id="KW-0175">Coiled coil</keyword>
<proteinExistence type="predicted"/>
<evidence type="ECO:0000313" key="3">
    <source>
        <dbReference type="Proteomes" id="UP000712281"/>
    </source>
</evidence>
<gene>
    <name evidence="2" type="ORF">F2Q68_00005066</name>
</gene>
<comment type="caution">
    <text evidence="2">The sequence shown here is derived from an EMBL/GenBank/DDBJ whole genome shotgun (WGS) entry which is preliminary data.</text>
</comment>
<evidence type="ECO:0000256" key="1">
    <source>
        <dbReference type="SAM" id="Coils"/>
    </source>
</evidence>
<evidence type="ECO:0000313" key="2">
    <source>
        <dbReference type="EMBL" id="KAF2578225.1"/>
    </source>
</evidence>
<protein>
    <submittedName>
        <fullName evidence="2">Uncharacterized protein</fullName>
    </submittedName>
</protein>
<reference evidence="2" key="1">
    <citation type="submission" date="2019-12" db="EMBL/GenBank/DDBJ databases">
        <title>Genome sequencing and annotation of Brassica cretica.</title>
        <authorList>
            <person name="Studholme D.J."/>
            <person name="Sarris P.F."/>
        </authorList>
    </citation>
    <scope>NUCLEOTIDE SEQUENCE</scope>
    <source>
        <strain evidence="2">PFS-001/15</strain>
        <tissue evidence="2">Leaf</tissue>
    </source>
</reference>
<feature type="coiled-coil region" evidence="1">
    <location>
        <begin position="249"/>
        <end position="276"/>
    </location>
</feature>
<sequence>MNLMKVSHMRNFSTCEDVMEQINSKQKLLGKEHISAVLPTEPTARRSMKSFHHRSTSVQNHNPLDPYGYAREIVGHVLQVSREDTADILQMANGVDNLFMQQRTVPTTQKEFDRRAFGLFGTRKLYSEEKDEYGVYRDDQGYARDVDGHIINVSKEDIRKLIERALRDEHNYICLPEHASSFPQTKLVPEIYTKDEINEMFYGVCGAQEKQTSVDDATNRGRLVPKVTSDMSDTHTHGEEISADTYATLRRHQFNLESLRDRLQNMENTTATMKEKWRRGDEAM</sequence>
<organism evidence="2 3">
    <name type="scientific">Brassica cretica</name>
    <name type="common">Mustard</name>
    <dbReference type="NCBI Taxonomy" id="69181"/>
    <lineage>
        <taxon>Eukaryota</taxon>
        <taxon>Viridiplantae</taxon>
        <taxon>Streptophyta</taxon>
        <taxon>Embryophyta</taxon>
        <taxon>Tracheophyta</taxon>
        <taxon>Spermatophyta</taxon>
        <taxon>Magnoliopsida</taxon>
        <taxon>eudicotyledons</taxon>
        <taxon>Gunneridae</taxon>
        <taxon>Pentapetalae</taxon>
        <taxon>rosids</taxon>
        <taxon>malvids</taxon>
        <taxon>Brassicales</taxon>
        <taxon>Brassicaceae</taxon>
        <taxon>Brassiceae</taxon>
        <taxon>Brassica</taxon>
    </lineage>
</organism>
<dbReference type="EMBL" id="QGKW02001660">
    <property type="protein sequence ID" value="KAF2578225.1"/>
    <property type="molecule type" value="Genomic_DNA"/>
</dbReference>
<accession>A0A8S9J879</accession>
<dbReference type="AlphaFoldDB" id="A0A8S9J879"/>
<dbReference type="Proteomes" id="UP000712281">
    <property type="component" value="Unassembled WGS sequence"/>
</dbReference>
<name>A0A8S9J879_BRACR</name>